<dbReference type="EMBL" id="SAUW01000017">
    <property type="protein sequence ID" value="RWR08527.1"/>
    <property type="molecule type" value="Genomic_DNA"/>
</dbReference>
<sequence>MADQTAGMELPIGVTESRVLQQIARIESQLRKTQSEATNNFIRSNKKVADSFKPIATEAAGMSTATRGALQNVGYQVQDVIVQIQGGQGAVRALSQQLPQLLSGFGLVGVALGTIAPLVVGVGAALLSTGNDAEAVEKQMKALADAISALEAAQKKASTSSVDLAAQFGPMAQQARELYAVQKQLAQLNLTRELNKTASMIGGSEFGGFDNKTAAEWEDFGRTLEEIRGRAEALAKMSLTGNITEEMQALSQADDEFLARNQNTIKQLAQMQTMFGVNAEQAGNLAAAFQRLNEAQGADNISAAAADLREQLAAALKNMDGTNEAAVKLVEQLLNAEDAALRAKSVDIQGTISAGADQAKRLADELSRALTNAANLAAQGLNELRVAEINNQYRTDSVGRAGALAALRAETEIQIPQGADDKTVARIEAQKAAYIETARAAAKLNQETQAANEADRKAAAEAAKLAREREAASKRAAKAEESAQERYQKSIITLQGNTSAVAEQIKAYQSLNLAGGSIEAQLTAITEKQKLLTAAQKAGIELTPEQLAQADRMAQSYADQVEELNRLRDVASTGRDAMNTLFGSILDGADAAKSAIANLLMQIAKVQFSKGLMSLLGMTSGGSWLVNAIGSSLTMNANGGVYGGPGISAYSGQVVNKPTLFPFAKGTGLMGEAGPEAILPLVRAANGKLGVQSQGGGGASEPTSININVTGARGNSEIEQMVASGVSQGLSAYDKRLPGRVQQINTNPRRR</sequence>
<proteinExistence type="predicted"/>
<keyword evidence="3" id="KW-1133">Transmembrane helix</keyword>
<accession>A0A443IQT0</accession>
<comment type="caution">
    <text evidence="4">The sequence shown here is derived from an EMBL/GenBank/DDBJ whole genome shotgun (WGS) entry which is preliminary data.</text>
</comment>
<dbReference type="RefSeq" id="WP_128270386.1">
    <property type="nucleotide sequence ID" value="NZ_SAUW01000017.1"/>
</dbReference>
<keyword evidence="5" id="KW-1185">Reference proteome</keyword>
<gene>
    <name evidence="4" type="ORF">D2T33_15640</name>
</gene>
<feature type="coiled-coil region" evidence="1">
    <location>
        <begin position="298"/>
        <end position="325"/>
    </location>
</feature>
<evidence type="ECO:0000313" key="5">
    <source>
        <dbReference type="Proteomes" id="UP000285710"/>
    </source>
</evidence>
<dbReference type="Proteomes" id="UP000285710">
    <property type="component" value="Unassembled WGS sequence"/>
</dbReference>
<feature type="region of interest" description="Disordered" evidence="2">
    <location>
        <begin position="447"/>
        <end position="482"/>
    </location>
</feature>
<reference evidence="4 5" key="2">
    <citation type="submission" date="2019-01" db="EMBL/GenBank/DDBJ databases">
        <authorList>
            <person name="Li Y."/>
        </authorList>
    </citation>
    <scope>NUCLEOTIDE SEQUENCE [LARGE SCALE GENOMIC DNA]</scope>
    <source>
        <strain evidence="4 5">2D-5</strain>
    </source>
</reference>
<feature type="compositionally biased region" description="Basic and acidic residues" evidence="2">
    <location>
        <begin position="453"/>
        <end position="482"/>
    </location>
</feature>
<evidence type="ECO:0000313" key="4">
    <source>
        <dbReference type="EMBL" id="RWR08527.1"/>
    </source>
</evidence>
<name>A0A443IQT0_9RHOB</name>
<keyword evidence="1" id="KW-0175">Coiled coil</keyword>
<evidence type="ECO:0000256" key="2">
    <source>
        <dbReference type="SAM" id="MobiDB-lite"/>
    </source>
</evidence>
<evidence type="ECO:0000256" key="3">
    <source>
        <dbReference type="SAM" id="Phobius"/>
    </source>
</evidence>
<reference evidence="4 5" key="1">
    <citation type="submission" date="2019-01" db="EMBL/GenBank/DDBJ databases">
        <title>Sinorhodobacter populi sp. nov. isolated from the symptomatic bark tissue of Populus euramericana canker.</title>
        <authorList>
            <person name="Xu G."/>
        </authorList>
    </citation>
    <scope>NUCLEOTIDE SEQUENCE [LARGE SCALE GENOMIC DNA]</scope>
    <source>
        <strain evidence="4 5">2D-5</strain>
    </source>
</reference>
<keyword evidence="3" id="KW-0472">Membrane</keyword>
<keyword evidence="3" id="KW-0812">Transmembrane</keyword>
<organism evidence="4 5">
    <name type="scientific">Paenirhodobacter populi</name>
    <dbReference type="NCBI Taxonomy" id="2306993"/>
    <lineage>
        <taxon>Bacteria</taxon>
        <taxon>Pseudomonadati</taxon>
        <taxon>Pseudomonadota</taxon>
        <taxon>Alphaproteobacteria</taxon>
        <taxon>Rhodobacterales</taxon>
        <taxon>Rhodobacter group</taxon>
        <taxon>Paenirhodobacter</taxon>
    </lineage>
</organism>
<dbReference type="AlphaFoldDB" id="A0A443IQT0"/>
<feature type="transmembrane region" description="Helical" evidence="3">
    <location>
        <begin position="101"/>
        <end position="127"/>
    </location>
</feature>
<protein>
    <submittedName>
        <fullName evidence="4">Phage tail tape measure protein</fullName>
    </submittedName>
</protein>
<evidence type="ECO:0000256" key="1">
    <source>
        <dbReference type="SAM" id="Coils"/>
    </source>
</evidence>